<dbReference type="InterPro" id="IPR052894">
    <property type="entry name" value="AsmA-related"/>
</dbReference>
<keyword evidence="2" id="KW-1133">Transmembrane helix</keyword>
<dbReference type="GO" id="GO:0005886">
    <property type="term" value="C:plasma membrane"/>
    <property type="evidence" value="ECO:0007669"/>
    <property type="project" value="TreeGrafter"/>
</dbReference>
<dbReference type="RefSeq" id="WP_189994732.1">
    <property type="nucleotide sequence ID" value="NZ_BMZS01000013.1"/>
</dbReference>
<keyword evidence="2" id="KW-0812">Transmembrane</keyword>
<reference evidence="4" key="1">
    <citation type="journal article" date="2014" name="Int. J. Syst. Evol. Microbiol.">
        <title>Complete genome sequence of Corynebacterium casei LMG S-19264T (=DSM 44701T), isolated from a smear-ripened cheese.</title>
        <authorList>
            <consortium name="US DOE Joint Genome Institute (JGI-PGF)"/>
            <person name="Walter F."/>
            <person name="Albersmeier A."/>
            <person name="Kalinowski J."/>
            <person name="Ruckert C."/>
        </authorList>
    </citation>
    <scope>NUCLEOTIDE SEQUENCE</scope>
    <source>
        <strain evidence="4">KCTC 42651</strain>
    </source>
</reference>
<dbReference type="Proteomes" id="UP000630353">
    <property type="component" value="Unassembled WGS sequence"/>
</dbReference>
<dbReference type="PANTHER" id="PTHR30441:SF8">
    <property type="entry name" value="DUF748 DOMAIN-CONTAINING PROTEIN"/>
    <property type="match status" value="1"/>
</dbReference>
<evidence type="ECO:0000256" key="1">
    <source>
        <dbReference type="SAM" id="MobiDB-lite"/>
    </source>
</evidence>
<keyword evidence="2" id="KW-0472">Membrane</keyword>
<evidence type="ECO:0000259" key="3">
    <source>
        <dbReference type="Pfam" id="PF13116"/>
    </source>
</evidence>
<feature type="region of interest" description="Disordered" evidence="1">
    <location>
        <begin position="1032"/>
        <end position="1057"/>
    </location>
</feature>
<dbReference type="GO" id="GO:0090313">
    <property type="term" value="P:regulation of protein targeting to membrane"/>
    <property type="evidence" value="ECO:0007669"/>
    <property type="project" value="TreeGrafter"/>
</dbReference>
<sequence length="1057" mass="111710">MIHRVAVVCLEVLLALVVGLVLAVLVLVWRLSEGPIVLDGLRPYVETMLSPPGIGFRTEVGGTQVAWSGWNHALDLVAQDVRLVEPDGTESVRIDRVAVALSPKALLAGRLAPKRIDVLDPRIVVTRTAEGGWRLVPEAAEQAEDAGEFDLARLLRAFSGAEPGGPLSDLLEIDVSGADVRLIDDRRGYAIEANEVSMALLRTREGLAFHGDGTVLWDGGARTPLEVHGGYQREAGRLRVEALVRRLPVAALASLDPTLAALGGVAVPVSGTIRAESGISGEGLSASAEIEVGAGTVTVPGLLDRPVDVAGASVSGVLKPGLDGAELELKLDLGGPTLEVGAVAVRSGSGYGVTVDGTAQSVPVDDLKRYWPETVGEAAREWVTGNLLDGTVPRATVRAAGWLDPADPGTTRLDELGGRIDFSGVTTHYFRPLPPATGVHGVAEYDARSFDIAIAGGRLGRLEIDPSIVRIRDLDTDNEKAAIDVAARGPVLDALKVIDHEPLGYPTRLGLKLDGVAGQAGVRLRFELPLIKDLKIEQVKLAAAANLADVDLPEVVAGHDLRDADLTLDLNGAGMKLNGTGTVLGTRAEVSLDQRFHKRGAYTSRSRIRTMADRERLAAFGLDLGDRIGGQAAVDAQVEVRPDGAETVTITADLQDTRLTVDELGWEKPAGSSGILRARLGMRDGNPVSVDAFDMKAGDMAALATAALGPGGVPQVIDFERLKIGRTDAAGRVERIGPGDWRVALRGSVIDLSPIVDPEQDETAADRAATTPDEPDGTQTLDLRVAADTLMVTRKAPVTRATLAVRRVGKRIESLDLRGRVGEGYATVTVLPVDGERRLTLRAEDAGEFLSAFDIVETIRGGRLGVDGVVNGDGLTDDLAMTARIDEYRVVNAPVLAQVLSVASFTGLADTLRGDGIRFSRLRVDLSMTPERIEARNGIAYGPGLGLKVEGAYDRTSELIDFVGLLAPAYSLSRLIDKIPVFGQLLTGGEGEGLLATEFRVRGKIDDPQVAVNPLTALAPGFLRELVSTAERPADAPVVEPPPPPAAQPGQREDRGR</sequence>
<dbReference type="EMBL" id="BMZS01000013">
    <property type="protein sequence ID" value="GHD61673.1"/>
    <property type="molecule type" value="Genomic_DNA"/>
</dbReference>
<dbReference type="Pfam" id="PF13116">
    <property type="entry name" value="YhdP"/>
    <property type="match status" value="1"/>
</dbReference>
<organism evidence="4 5">
    <name type="scientific">Thalassobaculum fulvum</name>
    <dbReference type="NCBI Taxonomy" id="1633335"/>
    <lineage>
        <taxon>Bacteria</taxon>
        <taxon>Pseudomonadati</taxon>
        <taxon>Pseudomonadota</taxon>
        <taxon>Alphaproteobacteria</taxon>
        <taxon>Rhodospirillales</taxon>
        <taxon>Thalassobaculaceae</taxon>
        <taxon>Thalassobaculum</taxon>
    </lineage>
</organism>
<dbReference type="PANTHER" id="PTHR30441">
    <property type="entry name" value="DUF748 DOMAIN-CONTAINING PROTEIN"/>
    <property type="match status" value="1"/>
</dbReference>
<feature type="region of interest" description="Disordered" evidence="1">
    <location>
        <begin position="756"/>
        <end position="779"/>
    </location>
</feature>
<proteinExistence type="predicted"/>
<gene>
    <name evidence="4" type="ORF">GCM10017083_49340</name>
</gene>
<reference evidence="4" key="2">
    <citation type="submission" date="2020-09" db="EMBL/GenBank/DDBJ databases">
        <authorList>
            <person name="Sun Q."/>
            <person name="Kim S."/>
        </authorList>
    </citation>
    <scope>NUCLEOTIDE SEQUENCE</scope>
    <source>
        <strain evidence="4">KCTC 42651</strain>
    </source>
</reference>
<protein>
    <recommendedName>
        <fullName evidence="3">YhdP central domain-containing protein</fullName>
    </recommendedName>
</protein>
<evidence type="ECO:0000313" key="4">
    <source>
        <dbReference type="EMBL" id="GHD61673.1"/>
    </source>
</evidence>
<dbReference type="AlphaFoldDB" id="A0A918XWZ9"/>
<dbReference type="InterPro" id="IPR025263">
    <property type="entry name" value="YhdP_central"/>
</dbReference>
<evidence type="ECO:0000313" key="5">
    <source>
        <dbReference type="Proteomes" id="UP000630353"/>
    </source>
</evidence>
<feature type="domain" description="YhdP central" evidence="3">
    <location>
        <begin position="297"/>
        <end position="787"/>
    </location>
</feature>
<evidence type="ECO:0000256" key="2">
    <source>
        <dbReference type="SAM" id="Phobius"/>
    </source>
</evidence>
<accession>A0A918XWZ9</accession>
<name>A0A918XWZ9_9PROT</name>
<keyword evidence="5" id="KW-1185">Reference proteome</keyword>
<feature type="transmembrane region" description="Helical" evidence="2">
    <location>
        <begin position="7"/>
        <end position="29"/>
    </location>
</feature>
<comment type="caution">
    <text evidence="4">The sequence shown here is derived from an EMBL/GenBank/DDBJ whole genome shotgun (WGS) entry which is preliminary data.</text>
</comment>